<dbReference type="AlphaFoldDB" id="A0AAE1AKC7"/>
<comment type="caution">
    <text evidence="1">The sequence shown here is derived from an EMBL/GenBank/DDBJ whole genome shotgun (WGS) entry which is preliminary data.</text>
</comment>
<accession>A0AAE1AKC7</accession>
<keyword evidence="2" id="KW-1185">Reference proteome</keyword>
<protein>
    <submittedName>
        <fullName evidence="1">Uncharacterized protein</fullName>
    </submittedName>
</protein>
<dbReference type="EMBL" id="JAWDGP010001678">
    <property type="protein sequence ID" value="KAK3789228.1"/>
    <property type="molecule type" value="Genomic_DNA"/>
</dbReference>
<gene>
    <name evidence="1" type="ORF">RRG08_001618</name>
</gene>
<dbReference type="Proteomes" id="UP001283361">
    <property type="component" value="Unassembled WGS sequence"/>
</dbReference>
<name>A0AAE1AKC7_9GAST</name>
<reference evidence="1" key="1">
    <citation type="journal article" date="2023" name="G3 (Bethesda)">
        <title>A reference genome for the long-term kleptoplast-retaining sea slug Elysia crispata morphotype clarki.</title>
        <authorList>
            <person name="Eastman K.E."/>
            <person name="Pendleton A.L."/>
            <person name="Shaikh M.A."/>
            <person name="Suttiyut T."/>
            <person name="Ogas R."/>
            <person name="Tomko P."/>
            <person name="Gavelis G."/>
            <person name="Widhalm J.R."/>
            <person name="Wisecaver J.H."/>
        </authorList>
    </citation>
    <scope>NUCLEOTIDE SEQUENCE</scope>
    <source>
        <strain evidence="1">ECLA1</strain>
    </source>
</reference>
<evidence type="ECO:0000313" key="2">
    <source>
        <dbReference type="Proteomes" id="UP001283361"/>
    </source>
</evidence>
<sequence length="87" mass="9604">MLERSTGSGCLKLVVPETYVEITRGSQRCLKLVVSGTDVFTSEVSRKAYRTYIPPMRLDQSPYAIPVAPRCALTKVPSPSLYRLSAP</sequence>
<organism evidence="1 2">
    <name type="scientific">Elysia crispata</name>
    <name type="common">lettuce slug</name>
    <dbReference type="NCBI Taxonomy" id="231223"/>
    <lineage>
        <taxon>Eukaryota</taxon>
        <taxon>Metazoa</taxon>
        <taxon>Spiralia</taxon>
        <taxon>Lophotrochozoa</taxon>
        <taxon>Mollusca</taxon>
        <taxon>Gastropoda</taxon>
        <taxon>Heterobranchia</taxon>
        <taxon>Euthyneura</taxon>
        <taxon>Panpulmonata</taxon>
        <taxon>Sacoglossa</taxon>
        <taxon>Placobranchoidea</taxon>
        <taxon>Plakobranchidae</taxon>
        <taxon>Elysia</taxon>
    </lineage>
</organism>
<evidence type="ECO:0000313" key="1">
    <source>
        <dbReference type="EMBL" id="KAK3789228.1"/>
    </source>
</evidence>
<proteinExistence type="predicted"/>